<proteinExistence type="inferred from homology"/>
<dbReference type="EMBL" id="JBHMAG010000012">
    <property type="protein sequence ID" value="MFB9753433.1"/>
    <property type="molecule type" value="Genomic_DNA"/>
</dbReference>
<dbReference type="SUPFAM" id="SSF53448">
    <property type="entry name" value="Nucleotide-diphospho-sugar transferases"/>
    <property type="match status" value="1"/>
</dbReference>
<dbReference type="InterPro" id="IPR029044">
    <property type="entry name" value="Nucleotide-diphossugar_trans"/>
</dbReference>
<protein>
    <submittedName>
        <fullName evidence="4">UDPGP type 1 family protein</fullName>
    </submittedName>
</protein>
<evidence type="ECO:0000256" key="1">
    <source>
        <dbReference type="ARBA" id="ARBA00010401"/>
    </source>
</evidence>
<dbReference type="InterPro" id="IPR002618">
    <property type="entry name" value="UDPGP_fam"/>
</dbReference>
<dbReference type="PANTHER" id="PTHR11952:SF2">
    <property type="entry name" value="LD24639P"/>
    <property type="match status" value="1"/>
</dbReference>
<evidence type="ECO:0000256" key="3">
    <source>
        <dbReference type="ARBA" id="ARBA00022695"/>
    </source>
</evidence>
<evidence type="ECO:0000313" key="4">
    <source>
        <dbReference type="EMBL" id="MFB9753433.1"/>
    </source>
</evidence>
<dbReference type="InterPro" id="IPR039741">
    <property type="entry name" value="UDP-sugar_pyrophosphorylase"/>
</dbReference>
<evidence type="ECO:0000313" key="5">
    <source>
        <dbReference type="Proteomes" id="UP001589619"/>
    </source>
</evidence>
<keyword evidence="3" id="KW-0548">Nucleotidyltransferase</keyword>
<dbReference type="CDD" id="cd04193">
    <property type="entry name" value="UDPGlcNAc_PPase"/>
    <property type="match status" value="1"/>
</dbReference>
<evidence type="ECO:0000256" key="2">
    <source>
        <dbReference type="ARBA" id="ARBA00022679"/>
    </source>
</evidence>
<keyword evidence="2" id="KW-0808">Transferase</keyword>
<gene>
    <name evidence="4" type="ORF">ACFFNY_17850</name>
</gene>
<sequence>MNHRYEQLAHKLSACGQEHLLQFYDTLSAPDRSRLLEQIERLDLPAIAGLAQQAHAGASDAGTITPIESCEAEALEERERERLTQRGLELLGAGKVAAFVVAGGQGSRLGHEGPKGTYDIGLPSGKTLFQLQAERLLRLSQSVGKTIPWYIMTSGDNHDETVRFFAVNGNFGYEPDQLFFFRQHSMPSLDEAGRIMLSAPGEIGLAASGNGDAFASLKQSGGLADMRRRGIEWVFYYNVDNALIRIAEPLFVGAAAHFGNPIATKVAQKAYPEEKVGILCLRDGRPAVVEYTEVPQSLQYETDDSGRLKYGLGNLSIHLFRLDFIEAHADAGLAYHAAHKKIRTVDERGNAIVPEQPNGYKFERFIFDLFPLAERMTVWSIRREEEFAPVKNKEGTDSPATARRLLLDQHRAWLLRAGADPQLLAERDIEIPPLVSGDGEGLTPETVKSLLE</sequence>
<dbReference type="RefSeq" id="WP_344901423.1">
    <property type="nucleotide sequence ID" value="NZ_BAAAYO010000001.1"/>
</dbReference>
<dbReference type="Proteomes" id="UP001589619">
    <property type="component" value="Unassembled WGS sequence"/>
</dbReference>
<reference evidence="4 5" key="1">
    <citation type="submission" date="2024-09" db="EMBL/GenBank/DDBJ databases">
        <authorList>
            <person name="Sun Q."/>
            <person name="Mori K."/>
        </authorList>
    </citation>
    <scope>NUCLEOTIDE SEQUENCE [LARGE SCALE GENOMIC DNA]</scope>
    <source>
        <strain evidence="4 5">JCM 12520</strain>
    </source>
</reference>
<dbReference type="Gene3D" id="3.90.550.10">
    <property type="entry name" value="Spore Coat Polysaccharide Biosynthesis Protein SpsA, Chain A"/>
    <property type="match status" value="1"/>
</dbReference>
<accession>A0ABV5VYU6</accession>
<comment type="similarity">
    <text evidence="1">Belongs to the UDPGP type 1 family.</text>
</comment>
<name>A0ABV5VYU6_9BACL</name>
<comment type="caution">
    <text evidence="4">The sequence shown here is derived from an EMBL/GenBank/DDBJ whole genome shotgun (WGS) entry which is preliminary data.</text>
</comment>
<organism evidence="4 5">
    <name type="scientific">Paenibacillus hodogayensis</name>
    <dbReference type="NCBI Taxonomy" id="279208"/>
    <lineage>
        <taxon>Bacteria</taxon>
        <taxon>Bacillati</taxon>
        <taxon>Bacillota</taxon>
        <taxon>Bacilli</taxon>
        <taxon>Bacillales</taxon>
        <taxon>Paenibacillaceae</taxon>
        <taxon>Paenibacillus</taxon>
    </lineage>
</organism>
<keyword evidence="5" id="KW-1185">Reference proteome</keyword>
<dbReference type="PANTHER" id="PTHR11952">
    <property type="entry name" value="UDP- GLUCOSE PYROPHOSPHORYLASE"/>
    <property type="match status" value="1"/>
</dbReference>
<dbReference type="Pfam" id="PF01704">
    <property type="entry name" value="UDPGP"/>
    <property type="match status" value="1"/>
</dbReference>